<feature type="region of interest" description="Disordered" evidence="3">
    <location>
        <begin position="791"/>
        <end position="823"/>
    </location>
</feature>
<dbReference type="Gene3D" id="3.40.50.1820">
    <property type="entry name" value="alpha/beta hydrolase"/>
    <property type="match status" value="1"/>
</dbReference>
<dbReference type="InterPro" id="IPR020845">
    <property type="entry name" value="AMP-binding_CS"/>
</dbReference>
<keyword evidence="1" id="KW-0596">Phosphopantetheine</keyword>
<dbReference type="Gene3D" id="3.30.559.30">
    <property type="entry name" value="Nonribosomal peptide synthetase, condensation domain"/>
    <property type="match status" value="1"/>
</dbReference>
<dbReference type="SUPFAM" id="SSF56801">
    <property type="entry name" value="Acetyl-CoA synthetase-like"/>
    <property type="match status" value="1"/>
</dbReference>
<keyword evidence="6" id="KW-1185">Reference proteome</keyword>
<dbReference type="InterPro" id="IPR009081">
    <property type="entry name" value="PP-bd_ACP"/>
</dbReference>
<dbReference type="EMBL" id="BSPL01000013">
    <property type="protein sequence ID" value="GLS70124.1"/>
    <property type="molecule type" value="Genomic_DNA"/>
</dbReference>
<dbReference type="SUPFAM" id="SSF52777">
    <property type="entry name" value="CoA-dependent acyltransferases"/>
    <property type="match status" value="1"/>
</dbReference>
<dbReference type="Gene3D" id="3.30.300.30">
    <property type="match status" value="1"/>
</dbReference>
<dbReference type="InterPro" id="IPR025110">
    <property type="entry name" value="AMP-bd_C"/>
</dbReference>
<dbReference type="SUPFAM" id="SSF47336">
    <property type="entry name" value="ACP-like"/>
    <property type="match status" value="1"/>
</dbReference>
<dbReference type="PANTHER" id="PTHR45527">
    <property type="entry name" value="NONRIBOSOMAL PEPTIDE SYNTHETASE"/>
    <property type="match status" value="1"/>
</dbReference>
<feature type="region of interest" description="Disordered" evidence="3">
    <location>
        <begin position="699"/>
        <end position="727"/>
    </location>
</feature>
<dbReference type="NCBIfam" id="TIGR01733">
    <property type="entry name" value="AA-adenyl-dom"/>
    <property type="match status" value="1"/>
</dbReference>
<dbReference type="Gene3D" id="2.30.38.10">
    <property type="entry name" value="Luciferase, Domain 3"/>
    <property type="match status" value="1"/>
</dbReference>
<keyword evidence="2" id="KW-0597">Phosphoprotein</keyword>
<dbReference type="PROSITE" id="PS50075">
    <property type="entry name" value="CARRIER"/>
    <property type="match status" value="1"/>
</dbReference>
<comment type="caution">
    <text evidence="5">The sequence shown here is derived from an EMBL/GenBank/DDBJ whole genome shotgun (WGS) entry which is preliminary data.</text>
</comment>
<dbReference type="Pfam" id="PF00550">
    <property type="entry name" value="PP-binding"/>
    <property type="match status" value="1"/>
</dbReference>
<dbReference type="InterPro" id="IPR036736">
    <property type="entry name" value="ACP-like_sf"/>
</dbReference>
<feature type="domain" description="Carrier" evidence="4">
    <location>
        <begin position="721"/>
        <end position="796"/>
    </location>
</feature>
<evidence type="ECO:0000256" key="2">
    <source>
        <dbReference type="ARBA" id="ARBA00022553"/>
    </source>
</evidence>
<sequence length="823" mass="87191">MQSSMAAEGALRVAEASQDGFTARPGSAACVLPERLLTAPDLRGSSSAAVLASLCAAASAVFHRYTGASRVRLRICGSDTEQGVELETEISDDPTWSAFRDAVQAQIEAARPVSRARQGILIELAGDGWTADSLNLRVERGTAEYRVTASGAAGILDAEGLAGWLAALRWLLEAACTAPDTPVARLPLLSPEDRDARIASGMGARRPYPRDATVPDLFAAQVRLRPDAAAIREGTRTWTYRELDAEADALARCLIGLGAKPGARVGLLLNRSGSAIVAHLAALKAGAAYVPLDPAHPDELLALQIADSDPAVVVSRRGLAAGRAHGGLWNCPTLWLDDPAPLPASRAALPGPGAAEDLAYVMYTSGTTGRPKGVMVPHRGIARLVINTDFAALGPDEIVLQLAPLAFDAATLEIWGALLNGGQLVVMPAGPTTVDAIARAVRDHGVTTLWLTAGLFHLMADGPLGDLASLRQLLAGGDVLSPRHVRQTLDALPHCRLINGYGPTENTTFTCCYTVPRGFPPAETVPIGRPIANTCAHILDHRLEPLPRGAVGQLCAGGDGLARGYLGRPDLTAERFVSDPFSREPGARLYLTGDLVRERPDGTLAFLGRVDGQVKINGHRIELEGLDATLRRLPGVRDAAAVVQADTGGGKSLVAYVVLESPETAPERLRTALAQRVPAAMIPSAVIALPTLPLGPNGKVDRRALQQPARTRPNLGRPYVPPRGPDEERVAREWRRVLGIDAVGVEDNFFDLGGTSLQLMAIHQALRGVLAPDLTIIDLFARPTIRSLVASPRAPESEDGPNARARATRQSDALRRFRQHARS</sequence>
<dbReference type="GO" id="GO:0031177">
    <property type="term" value="F:phosphopantetheine binding"/>
    <property type="evidence" value="ECO:0007669"/>
    <property type="project" value="TreeGrafter"/>
</dbReference>
<evidence type="ECO:0000256" key="3">
    <source>
        <dbReference type="SAM" id="MobiDB-lite"/>
    </source>
</evidence>
<gene>
    <name evidence="5" type="ORF">GCM10007890_21370</name>
</gene>
<dbReference type="InterPro" id="IPR029058">
    <property type="entry name" value="AB_hydrolase_fold"/>
</dbReference>
<dbReference type="GO" id="GO:0044550">
    <property type="term" value="P:secondary metabolite biosynthetic process"/>
    <property type="evidence" value="ECO:0007669"/>
    <property type="project" value="TreeGrafter"/>
</dbReference>
<dbReference type="InterPro" id="IPR020459">
    <property type="entry name" value="AMP-binding"/>
</dbReference>
<evidence type="ECO:0000313" key="5">
    <source>
        <dbReference type="EMBL" id="GLS70124.1"/>
    </source>
</evidence>
<dbReference type="FunFam" id="2.30.38.10:FF:000001">
    <property type="entry name" value="Non-ribosomal peptide synthetase PvdI"/>
    <property type="match status" value="1"/>
</dbReference>
<evidence type="ECO:0000313" key="6">
    <source>
        <dbReference type="Proteomes" id="UP001157440"/>
    </source>
</evidence>
<dbReference type="Pfam" id="PF13193">
    <property type="entry name" value="AMP-binding_C"/>
    <property type="match status" value="1"/>
</dbReference>
<dbReference type="PRINTS" id="PR00154">
    <property type="entry name" value="AMPBINDING"/>
</dbReference>
<evidence type="ECO:0000256" key="1">
    <source>
        <dbReference type="ARBA" id="ARBA00022450"/>
    </source>
</evidence>
<dbReference type="PANTHER" id="PTHR45527:SF1">
    <property type="entry name" value="FATTY ACID SYNTHASE"/>
    <property type="match status" value="1"/>
</dbReference>
<organism evidence="5 6">
    <name type="scientific">Methylobacterium tardum</name>
    <dbReference type="NCBI Taxonomy" id="374432"/>
    <lineage>
        <taxon>Bacteria</taxon>
        <taxon>Pseudomonadati</taxon>
        <taxon>Pseudomonadota</taxon>
        <taxon>Alphaproteobacteria</taxon>
        <taxon>Hyphomicrobiales</taxon>
        <taxon>Methylobacteriaceae</taxon>
        <taxon>Methylobacterium</taxon>
    </lineage>
</organism>
<accession>A0AA37TAW7</accession>
<dbReference type="Pfam" id="PF00501">
    <property type="entry name" value="AMP-binding"/>
    <property type="match status" value="1"/>
</dbReference>
<dbReference type="RefSeq" id="WP_238196360.1">
    <property type="nucleotide sequence ID" value="NZ_BPQZ01000010.1"/>
</dbReference>
<protein>
    <recommendedName>
        <fullName evidence="4">Carrier domain-containing protein</fullName>
    </recommendedName>
</protein>
<dbReference type="Proteomes" id="UP001157440">
    <property type="component" value="Unassembled WGS sequence"/>
</dbReference>
<reference evidence="6" key="1">
    <citation type="journal article" date="2019" name="Int. J. Syst. Evol. Microbiol.">
        <title>The Global Catalogue of Microorganisms (GCM) 10K type strain sequencing project: providing services to taxonomists for standard genome sequencing and annotation.</title>
        <authorList>
            <consortium name="The Broad Institute Genomics Platform"/>
            <consortium name="The Broad Institute Genome Sequencing Center for Infectious Disease"/>
            <person name="Wu L."/>
            <person name="Ma J."/>
        </authorList>
    </citation>
    <scope>NUCLEOTIDE SEQUENCE [LARGE SCALE GENOMIC DNA]</scope>
    <source>
        <strain evidence="6">NBRC 103632</strain>
    </source>
</reference>
<proteinExistence type="predicted"/>
<dbReference type="CDD" id="cd12117">
    <property type="entry name" value="A_NRPS_Srf_like"/>
    <property type="match status" value="1"/>
</dbReference>
<name>A0AA37TAW7_9HYPH</name>
<dbReference type="Gene3D" id="3.40.50.980">
    <property type="match status" value="2"/>
</dbReference>
<evidence type="ECO:0000259" key="4">
    <source>
        <dbReference type="PROSITE" id="PS50075"/>
    </source>
</evidence>
<dbReference type="GO" id="GO:0043041">
    <property type="term" value="P:amino acid activation for nonribosomal peptide biosynthetic process"/>
    <property type="evidence" value="ECO:0007669"/>
    <property type="project" value="TreeGrafter"/>
</dbReference>
<dbReference type="AlphaFoldDB" id="A0AA37TAW7"/>
<dbReference type="InterPro" id="IPR000873">
    <property type="entry name" value="AMP-dep_synth/lig_dom"/>
</dbReference>
<dbReference type="PROSITE" id="PS00455">
    <property type="entry name" value="AMP_BINDING"/>
    <property type="match status" value="1"/>
</dbReference>
<dbReference type="GO" id="GO:0005737">
    <property type="term" value="C:cytoplasm"/>
    <property type="evidence" value="ECO:0007669"/>
    <property type="project" value="TreeGrafter"/>
</dbReference>
<dbReference type="InterPro" id="IPR010071">
    <property type="entry name" value="AA_adenyl_dom"/>
</dbReference>
<dbReference type="InterPro" id="IPR045851">
    <property type="entry name" value="AMP-bd_C_sf"/>
</dbReference>